<reference evidence="2 3" key="1">
    <citation type="submission" date="2024-09" db="EMBL/GenBank/DDBJ databases">
        <authorList>
            <person name="Lee S.D."/>
        </authorList>
    </citation>
    <scope>NUCLEOTIDE SEQUENCE [LARGE SCALE GENOMIC DNA]</scope>
    <source>
        <strain evidence="2 3">N1-3</strain>
    </source>
</reference>
<sequence length="601" mass="64873">MIQMAIAMHGLPKADLLRLAGGASASATVGRLCAAERSKHILLLHTVIAEAESRFPEAHAALELADAWEFLSRVQRCAPATVADVLQMPQLGAWAVGCLFRMEHTDADSTALRADLAQVGAFAAVAGLRAGVAFDLPVAPVDGRLVLPGLGPLSTSVRGPCRLLYSGGKLELVTGGTTVPVTPPRPITVAVQHAGLTWEVDIDFWTPSLDCFRHRRLKTVDRAEAREWSERIAGAWRILAVHHRSDAESMSVSVRTLVPLKADGRGSTVAATSASAFGAIATTLPSDDLVLAETLVHEFQHLKLCSVLDLLPLVDSVPGGLFYAPWRDDPRPPGALLHGVYAYLGVTGFWRTQRWHLSPGQALRGHAEFVRRRAETLAAAEDLLASGRLTAEGRRFVGEASRRLRAWERDPVPEEARRLGLNASLEHRAVWEVRHVAVSPDTVRRLVGHWTARRRPRPSDWSGAPHRVRPAARSGPRIRERLLTLRYVDPRRFRELLETEGPVGGGGLGLGAADAALLRGDLDAAAAGYREEIRRHPAAPEAWAGLVLAMDGRSDQAAALLRRRVPLVSALYAAIRASGGAADPLELAGWLAGRASDGRNP</sequence>
<feature type="region of interest" description="Disordered" evidence="1">
    <location>
        <begin position="454"/>
        <end position="473"/>
    </location>
</feature>
<name>A0ABV6X0K2_9ACTN</name>
<evidence type="ECO:0000256" key="1">
    <source>
        <dbReference type="SAM" id="MobiDB-lite"/>
    </source>
</evidence>
<organism evidence="2 3">
    <name type="scientific">Streptacidiphilus alkalitolerans</name>
    <dbReference type="NCBI Taxonomy" id="3342712"/>
    <lineage>
        <taxon>Bacteria</taxon>
        <taxon>Bacillati</taxon>
        <taxon>Actinomycetota</taxon>
        <taxon>Actinomycetes</taxon>
        <taxon>Kitasatosporales</taxon>
        <taxon>Streptomycetaceae</taxon>
        <taxon>Streptacidiphilus</taxon>
    </lineage>
</organism>
<protein>
    <submittedName>
        <fullName evidence="2">HEXXH motif-containing putative peptide modification protein</fullName>
    </submittedName>
</protein>
<proteinExistence type="predicted"/>
<evidence type="ECO:0000313" key="3">
    <source>
        <dbReference type="Proteomes" id="UP001592530"/>
    </source>
</evidence>
<dbReference type="InterPro" id="IPR026337">
    <property type="entry name" value="AKG_HExxH"/>
</dbReference>
<comment type="caution">
    <text evidence="2">The sequence shown here is derived from an EMBL/GenBank/DDBJ whole genome shotgun (WGS) entry which is preliminary data.</text>
</comment>
<gene>
    <name evidence="2" type="ORF">ACEZDB_14325</name>
</gene>
<dbReference type="NCBIfam" id="TIGR04267">
    <property type="entry name" value="mod_HExxH"/>
    <property type="match status" value="1"/>
</dbReference>
<evidence type="ECO:0000313" key="2">
    <source>
        <dbReference type="EMBL" id="MFC1431823.1"/>
    </source>
</evidence>
<dbReference type="Proteomes" id="UP001592530">
    <property type="component" value="Unassembled WGS sequence"/>
</dbReference>
<dbReference type="EMBL" id="JBHEZY010000004">
    <property type="protein sequence ID" value="MFC1431823.1"/>
    <property type="molecule type" value="Genomic_DNA"/>
</dbReference>
<accession>A0ABV6X0K2</accession>